<keyword evidence="4" id="KW-0812">Transmembrane</keyword>
<evidence type="ECO:0000256" key="5">
    <source>
        <dbReference type="ARBA" id="ARBA00022968"/>
    </source>
</evidence>
<evidence type="ECO:0000256" key="8">
    <source>
        <dbReference type="ARBA" id="ARBA00023136"/>
    </source>
</evidence>
<dbReference type="InterPro" id="IPR029044">
    <property type="entry name" value="Nucleotide-diphossugar_trans"/>
</dbReference>
<keyword evidence="6" id="KW-1133">Transmembrane helix</keyword>
<gene>
    <name evidence="9" type="ORF">GL286_21315</name>
</gene>
<keyword evidence="3" id="KW-0808">Transferase</keyword>
<dbReference type="RefSeq" id="WP_155097587.1">
    <property type="nucleotide sequence ID" value="NZ_WMIE01000034.1"/>
</dbReference>
<evidence type="ECO:0000256" key="6">
    <source>
        <dbReference type="ARBA" id="ARBA00022989"/>
    </source>
</evidence>
<dbReference type="EMBL" id="WMIE01000034">
    <property type="protein sequence ID" value="MTH80238.1"/>
    <property type="molecule type" value="Genomic_DNA"/>
</dbReference>
<evidence type="ECO:0000256" key="2">
    <source>
        <dbReference type="ARBA" id="ARBA00022676"/>
    </source>
</evidence>
<evidence type="ECO:0000256" key="3">
    <source>
        <dbReference type="ARBA" id="ARBA00022679"/>
    </source>
</evidence>
<keyword evidence="2" id="KW-0328">Glycosyltransferase</keyword>
<organism evidence="9 10">
    <name type="scientific">Paracoccus aestuariivivens</name>
    <dbReference type="NCBI Taxonomy" id="1820333"/>
    <lineage>
        <taxon>Bacteria</taxon>
        <taxon>Pseudomonadati</taxon>
        <taxon>Pseudomonadota</taxon>
        <taxon>Alphaproteobacteria</taxon>
        <taxon>Rhodobacterales</taxon>
        <taxon>Paracoccaceae</taxon>
        <taxon>Paracoccus</taxon>
    </lineage>
</organism>
<keyword evidence="7" id="KW-0333">Golgi apparatus</keyword>
<comment type="caution">
    <text evidence="9">The sequence shown here is derived from an EMBL/GenBank/DDBJ whole genome shotgun (WGS) entry which is preliminary data.</text>
</comment>
<dbReference type="PANTHER" id="PTHR11214">
    <property type="entry name" value="BETA-1,3-N-ACETYLGLUCOSAMINYLTRANSFERASE"/>
    <property type="match status" value="1"/>
</dbReference>
<evidence type="ECO:0000256" key="7">
    <source>
        <dbReference type="ARBA" id="ARBA00023034"/>
    </source>
</evidence>
<dbReference type="CDD" id="cd00761">
    <property type="entry name" value="Glyco_tranf_GTA_type"/>
    <property type="match status" value="1"/>
</dbReference>
<dbReference type="InterPro" id="IPR002659">
    <property type="entry name" value="Glyco_trans_31"/>
</dbReference>
<keyword evidence="5" id="KW-0735">Signal-anchor</keyword>
<dbReference type="Proteomes" id="UP000478183">
    <property type="component" value="Unassembled WGS sequence"/>
</dbReference>
<name>A0A6L6JGB5_9RHOB</name>
<dbReference type="Pfam" id="PF13704">
    <property type="entry name" value="Glyco_tranf_2_4"/>
    <property type="match status" value="1"/>
</dbReference>
<dbReference type="GO" id="GO:0006493">
    <property type="term" value="P:protein O-linked glycosylation"/>
    <property type="evidence" value="ECO:0007669"/>
    <property type="project" value="TreeGrafter"/>
</dbReference>
<dbReference type="Gene3D" id="3.90.550.50">
    <property type="match status" value="1"/>
</dbReference>
<dbReference type="OrthoDB" id="7981249at2"/>
<evidence type="ECO:0000256" key="4">
    <source>
        <dbReference type="ARBA" id="ARBA00022692"/>
    </source>
</evidence>
<reference evidence="9 10" key="1">
    <citation type="submission" date="2019-11" db="EMBL/GenBank/DDBJ databases">
        <authorList>
            <person name="Dong K."/>
        </authorList>
    </citation>
    <scope>NUCLEOTIDE SEQUENCE [LARGE SCALE GENOMIC DNA]</scope>
    <source>
        <strain evidence="9 10">NBRC 111993</strain>
    </source>
</reference>
<dbReference type="SUPFAM" id="SSF53448">
    <property type="entry name" value="Nucleotide-diphospho-sugar transferases"/>
    <property type="match status" value="1"/>
</dbReference>
<sequence length="1375" mass="152193">MLDYNIKDVSEFWCSIDWSISSEAEIVLKSVEGVLGSLKVSLADGVVALNILNEDAVSGIGSSALPVNHSSSHLAIELIRDDSGRFHAIDLKLDGQPAAMVDLTRLAELPQLESLTCRGAVIPVSCGMWPISASISSENANLYLGNYLTLRGFIKTTDTDKLDAILLVEEQGQSIPLTAALDDSDPQTDASSWSIEVPLPGWIWEGSEDSVTICLRSHGNDLARLVIGKADILQRIETIAAEIDPERDASNSLSLVEHVVYGEFRSSLSLTASLFLERAASTYGVQDFVATSTEPAPTLAKKSNHASKAPKIGSVAVTKAVELGAATVNSDPTDIPPALDRIVKSFSLDNRQRCDFYLQLTETFVLSQKFDKLWESASRNADIPSLPNGDNWMQSVTLPYLAHTRRYREVADILWGLNPESGWLVTPGIAYATRWLVSQDAPNGEAEETLRRILYGYMHLVRQLKASYWGRAQCSELIRTSAYLVASGRRFPTHVRDDIETFALECHGLSSEFWRHIDGISEGSGAAIRRASAHFGRIEAYADAKIEDRAPLKEDLLNALRYFFKHNHQDAVRFLLELLPCDEQLQCITGDIAGMQLGREPALQELVRVVAHPLFSGDGAEHVSELRRALKICGADVPQVAPRDAVIDAVASLRDFEQARLLGGQSGNVDLLSVERQITALNRVGAQSKALELALLLVGMMIRLGDDEGVIRACAKANSIMTAHGAQTSTAGIQSALRALKATGPKWQPLVSDLLQRISGPAETRLAPTKADPLTDVGHGQASQVFDTIVTIITCRKYIDERGPAIMDSWARKLQHLGIPYVFVTGGDEDKLTGDLLQLGCPDDYEHLPEKVLATIRWVHEHTNFSFMLKIDDDCFLNVDEFFLEHSYRNHDYYGRTIYRPIGGMDRMWHMQKSTSHRARKELDKSPEPSLYADGGSGYTLSRVAMTEILGQLETSFGVMLKNSSYMEDKLVGDLLQLSGISIASEGYNVAVLRKLPLSDRSIGMFSNSFLPSRVWPVKLAHLDKPEMFAKAVEQSDAYTLRPSKIWPTFAPPLTGANTNALELVSDHAGVPALLRHDHAVVACVRNERHIMPAFLDHYRKLGVKSFLISDNCSTDGTLTYLLEQPDVVCFACDTEYKKSTFGVAWQQALLAGFRTGLWSIVVDADELLVFPGYKNRPIAEFLDEQGAKGHDAICSLMLDMYPKGPLSEFDISRDDPFKVAGYVDKEPLRSVWFHGPYSNSPTWTSSLRHRLAPHSSVNSFTSQKTCILKYKPWMQLSAGLHYVGDAKISPELALLCHFKYHSGFHKKVLDEINRNQHFDDSAEYRAYADALESGFNGFYDDENSTHWSEAKIIRDDLSSVPDLVPGPVQKKIRK</sequence>
<evidence type="ECO:0000313" key="10">
    <source>
        <dbReference type="Proteomes" id="UP000478183"/>
    </source>
</evidence>
<proteinExistence type="predicted"/>
<keyword evidence="10" id="KW-1185">Reference proteome</keyword>
<keyword evidence="8" id="KW-0472">Membrane</keyword>
<dbReference type="GO" id="GO:0016758">
    <property type="term" value="F:hexosyltransferase activity"/>
    <property type="evidence" value="ECO:0007669"/>
    <property type="project" value="InterPro"/>
</dbReference>
<dbReference type="PANTHER" id="PTHR11214:SF3">
    <property type="entry name" value="BETA-1,3-GALACTOSYLTRANSFERASE 6"/>
    <property type="match status" value="1"/>
</dbReference>
<comment type="subcellular location">
    <subcellularLocation>
        <location evidence="1">Golgi apparatus membrane</location>
        <topology evidence="1">Single-pass type II membrane protein</topology>
    </subcellularLocation>
</comment>
<dbReference type="GO" id="GO:0016020">
    <property type="term" value="C:membrane"/>
    <property type="evidence" value="ECO:0007669"/>
    <property type="project" value="InterPro"/>
</dbReference>
<accession>A0A6L6JGB5</accession>
<protein>
    <submittedName>
        <fullName evidence="9">Uncharacterized protein</fullName>
    </submittedName>
</protein>
<evidence type="ECO:0000256" key="1">
    <source>
        <dbReference type="ARBA" id="ARBA00004323"/>
    </source>
</evidence>
<evidence type="ECO:0000313" key="9">
    <source>
        <dbReference type="EMBL" id="MTH80238.1"/>
    </source>
</evidence>
<dbReference type="Pfam" id="PF01762">
    <property type="entry name" value="Galactosyl_T"/>
    <property type="match status" value="1"/>
</dbReference>